<reference evidence="2 3" key="1">
    <citation type="submission" date="2021-04" db="EMBL/GenBank/DDBJ databases">
        <title>Novel species identification of genus Shewanella.</title>
        <authorList>
            <person name="Liu G."/>
        </authorList>
    </citation>
    <scope>NUCLEOTIDE SEQUENCE [LARGE SCALE GENOMIC DNA]</scope>
    <source>
        <strain evidence="2 3">FJAT-54481</strain>
    </source>
</reference>
<dbReference type="InterPro" id="IPR003709">
    <property type="entry name" value="VanY-like_core_dom"/>
</dbReference>
<accession>A0ABX7YXU4</accession>
<keyword evidence="3" id="KW-1185">Reference proteome</keyword>
<gene>
    <name evidence="2" type="ORF">KDN34_08395</name>
</gene>
<feature type="domain" description="D-alanyl-D-alanine carboxypeptidase-like core" evidence="1">
    <location>
        <begin position="11"/>
        <end position="165"/>
    </location>
</feature>
<dbReference type="InterPro" id="IPR052179">
    <property type="entry name" value="DD-CPase-like"/>
</dbReference>
<dbReference type="Proteomes" id="UP000679575">
    <property type="component" value="Chromosome"/>
</dbReference>
<proteinExistence type="predicted"/>
<dbReference type="Gene3D" id="3.30.1380.10">
    <property type="match status" value="1"/>
</dbReference>
<organism evidence="2 3">
    <name type="scientific">Shewanella yunxiaonensis</name>
    <dbReference type="NCBI Taxonomy" id="2829809"/>
    <lineage>
        <taxon>Bacteria</taxon>
        <taxon>Pseudomonadati</taxon>
        <taxon>Pseudomonadota</taxon>
        <taxon>Gammaproteobacteria</taxon>
        <taxon>Alteromonadales</taxon>
        <taxon>Shewanellaceae</taxon>
        <taxon>Shewanella</taxon>
    </lineage>
</organism>
<dbReference type="PANTHER" id="PTHR34385">
    <property type="entry name" value="D-ALANYL-D-ALANINE CARBOXYPEPTIDASE"/>
    <property type="match status" value="1"/>
</dbReference>
<evidence type="ECO:0000259" key="1">
    <source>
        <dbReference type="Pfam" id="PF02557"/>
    </source>
</evidence>
<protein>
    <submittedName>
        <fullName evidence="2">M15 family metallopeptidase</fullName>
    </submittedName>
</protein>
<dbReference type="EMBL" id="CP073587">
    <property type="protein sequence ID" value="QUN07584.1"/>
    <property type="molecule type" value="Genomic_DNA"/>
</dbReference>
<evidence type="ECO:0000313" key="2">
    <source>
        <dbReference type="EMBL" id="QUN07584.1"/>
    </source>
</evidence>
<dbReference type="CDD" id="cd14847">
    <property type="entry name" value="DD-carboxypeptidase_like"/>
    <property type="match status" value="1"/>
</dbReference>
<name>A0ABX7YXU4_9GAMM</name>
<dbReference type="Pfam" id="PF02557">
    <property type="entry name" value="VanY"/>
    <property type="match status" value="1"/>
</dbReference>
<sequence>MVQSHDQRRFLMEPQAAAALQKLQQAAAADGITVDICSAHRSFERQRQIWNAKASGQRPLLDVHSKPIMHIETLSDQELLQTLLLWSALPGTSRHHWGTDIDLFDSQALTRDKLQLINDEYQPGGPCHTMHQWLDQHAAIFGFYRPFQAALSGTSAELWHYSYYPIANEMLRAYDVRQLAAILIQQEISLKPAILEQLAELVRYYVQTVAPVPDAAQITR</sequence>
<dbReference type="SUPFAM" id="SSF55166">
    <property type="entry name" value="Hedgehog/DD-peptidase"/>
    <property type="match status" value="1"/>
</dbReference>
<dbReference type="PANTHER" id="PTHR34385:SF1">
    <property type="entry name" value="PEPTIDOGLYCAN L-ALANYL-D-GLUTAMATE ENDOPEPTIDASE CWLK"/>
    <property type="match status" value="1"/>
</dbReference>
<dbReference type="InterPro" id="IPR009045">
    <property type="entry name" value="Zn_M74/Hedgehog-like"/>
</dbReference>
<evidence type="ECO:0000313" key="3">
    <source>
        <dbReference type="Proteomes" id="UP000679575"/>
    </source>
</evidence>